<dbReference type="EMBL" id="RBXL01000001">
    <property type="protein sequence ID" value="RKT46316.1"/>
    <property type="molecule type" value="Genomic_DNA"/>
</dbReference>
<dbReference type="InterPro" id="IPR006597">
    <property type="entry name" value="Sel1-like"/>
</dbReference>
<evidence type="ECO:0000256" key="1">
    <source>
        <dbReference type="SAM" id="Coils"/>
    </source>
</evidence>
<name>A0A495VA96_9GAMM</name>
<dbReference type="PANTHER" id="PTHR11102">
    <property type="entry name" value="SEL-1-LIKE PROTEIN"/>
    <property type="match status" value="1"/>
</dbReference>
<dbReference type="Proteomes" id="UP000274556">
    <property type="component" value="Unassembled WGS sequence"/>
</dbReference>
<evidence type="ECO:0000313" key="4">
    <source>
        <dbReference type="Proteomes" id="UP000274556"/>
    </source>
</evidence>
<gene>
    <name evidence="3" type="ORF">BDD21_3823</name>
</gene>
<dbReference type="Gene3D" id="1.25.40.10">
    <property type="entry name" value="Tetratricopeptide repeat domain"/>
    <property type="match status" value="1"/>
</dbReference>
<feature type="chain" id="PRO_5019828254" description="Sel1 repeat-containing protein" evidence="2">
    <location>
        <begin position="22"/>
        <end position="329"/>
    </location>
</feature>
<dbReference type="Pfam" id="PF08238">
    <property type="entry name" value="Sel1"/>
    <property type="match status" value="2"/>
</dbReference>
<keyword evidence="4" id="KW-1185">Reference proteome</keyword>
<accession>A0A495VA96</accession>
<evidence type="ECO:0008006" key="5">
    <source>
        <dbReference type="Google" id="ProtNLM"/>
    </source>
</evidence>
<comment type="caution">
    <text evidence="3">The sequence shown here is derived from an EMBL/GenBank/DDBJ whole genome shotgun (WGS) entry which is preliminary data.</text>
</comment>
<feature type="signal peptide" evidence="2">
    <location>
        <begin position="1"/>
        <end position="21"/>
    </location>
</feature>
<evidence type="ECO:0000313" key="3">
    <source>
        <dbReference type="EMBL" id="RKT46316.1"/>
    </source>
</evidence>
<dbReference type="InterPro" id="IPR011990">
    <property type="entry name" value="TPR-like_helical_dom_sf"/>
</dbReference>
<evidence type="ECO:0000256" key="2">
    <source>
        <dbReference type="SAM" id="SignalP"/>
    </source>
</evidence>
<organism evidence="3 4">
    <name type="scientific">Thiocapsa rosea</name>
    <dbReference type="NCBI Taxonomy" id="69360"/>
    <lineage>
        <taxon>Bacteria</taxon>
        <taxon>Pseudomonadati</taxon>
        <taxon>Pseudomonadota</taxon>
        <taxon>Gammaproteobacteria</taxon>
        <taxon>Chromatiales</taxon>
        <taxon>Chromatiaceae</taxon>
        <taxon>Thiocapsa</taxon>
    </lineage>
</organism>
<keyword evidence="2" id="KW-0732">Signal</keyword>
<dbReference type="InterPro" id="IPR050767">
    <property type="entry name" value="Sel1_AlgK"/>
</dbReference>
<feature type="coiled-coil region" evidence="1">
    <location>
        <begin position="245"/>
        <end position="290"/>
    </location>
</feature>
<dbReference type="SUPFAM" id="SSF81901">
    <property type="entry name" value="HCP-like"/>
    <property type="match status" value="1"/>
</dbReference>
<sequence>MNFVNRLKQAGLSCLAAAAVASCDSAPMGGVEMQRDTQQATGLPRDIDEYVVVDCLLPGQIRRLGTMATYLGARQSVKTTRKDCGIRGGEYVLFDRSDYATALSTLLPQAQSGDPVAQTYVGEIYEKGLGLPAPDYGRAAEWYRRAAEKNHRPAQTSLGSLYERGLGVPKDNVAALDWYRRASGITEDRLIFESTLEQERAAFRKEIALKNQVAAGLKRTAQATRDELIKQRAASRSRPAEAVDLSALQRAHDDQQRLLESQRRDAESEAQRLRRELHAIQELKAREQAEVPTGGRSGERAAQLEKLELVRTQQYDAVLDTSRRLAGPP</sequence>
<reference evidence="3 4" key="1">
    <citation type="submission" date="2018-10" db="EMBL/GenBank/DDBJ databases">
        <title>Genomic Encyclopedia of Archaeal and Bacterial Type Strains, Phase II (KMG-II): from individual species to whole genera.</title>
        <authorList>
            <person name="Goeker M."/>
        </authorList>
    </citation>
    <scope>NUCLEOTIDE SEQUENCE [LARGE SCALE GENOMIC DNA]</scope>
    <source>
        <strain evidence="3 4">DSM 235</strain>
    </source>
</reference>
<keyword evidence="1" id="KW-0175">Coiled coil</keyword>
<dbReference type="RefSeq" id="WP_120798460.1">
    <property type="nucleotide sequence ID" value="NZ_RBXL01000001.1"/>
</dbReference>
<protein>
    <recommendedName>
        <fullName evidence="5">Sel1 repeat-containing protein</fullName>
    </recommendedName>
</protein>
<dbReference type="OrthoDB" id="6810016at2"/>
<dbReference type="PANTHER" id="PTHR11102:SF160">
    <property type="entry name" value="ERAD-ASSOCIATED E3 UBIQUITIN-PROTEIN LIGASE COMPONENT HRD3"/>
    <property type="match status" value="1"/>
</dbReference>
<dbReference type="AlphaFoldDB" id="A0A495VA96"/>
<dbReference type="SMART" id="SM00671">
    <property type="entry name" value="SEL1"/>
    <property type="match status" value="2"/>
</dbReference>
<dbReference type="PROSITE" id="PS51257">
    <property type="entry name" value="PROKAR_LIPOPROTEIN"/>
    <property type="match status" value="1"/>
</dbReference>
<proteinExistence type="predicted"/>